<evidence type="ECO:0000256" key="5">
    <source>
        <dbReference type="ARBA" id="ARBA00022553"/>
    </source>
</evidence>
<dbReference type="InterPro" id="IPR004358">
    <property type="entry name" value="Sig_transdc_His_kin-like_C"/>
</dbReference>
<evidence type="ECO:0000313" key="11">
    <source>
        <dbReference type="EMBL" id="KWT84156.1"/>
    </source>
</evidence>
<evidence type="ECO:0000256" key="6">
    <source>
        <dbReference type="ARBA" id="ARBA00022692"/>
    </source>
</evidence>
<evidence type="ECO:0000256" key="1">
    <source>
        <dbReference type="ARBA" id="ARBA00000085"/>
    </source>
</evidence>
<dbReference type="EC" id="2.7.13.3" evidence="3"/>
<comment type="subcellular location">
    <subcellularLocation>
        <location evidence="2">Cell membrane</location>
        <topology evidence="2">Multi-pass membrane protein</topology>
    </subcellularLocation>
</comment>
<sequence>MTNFSVWIIRYFNAKILSAFMLIAAILLIIGTVVWTKGRTIEKIHRGAKTHLNSYNNYLSDKVKNYFTYPIILSGNPYVISYLNNPGEQNTMSEYLLRFNDNIGAAVSYLLDKKGTAIASSNYKTPQSFVGKNYTFRGYFQNAINGAPFEDINIGIVTKKLGVFRSHPVLNGDEIIGVAVIKYDIDLFTPKNTEKEEILLVADDNEVVFHTNDARYLYHTLHKLPEDILKRMKDAKVYLDEPLLPLPVIKESEINGIKIVTIRSPALTEKTYKDTEYMYVGKQNKKSNWNVHLLVGIEEVKHETYKNIISILLSMILIYSIGLFTIFRIKKGHELYKYQNHLEEIVEERTDALTQLNEQLREEINSRQLVITELEKAYEDLNQSQAHLIQSEKMASLGQVVAGVAHEINTPVGIAYTLSSSIIKETETIESAFNDKSLNRTQLESYLSDVGKGSQLIFNNLQRTAELIKSFKMVSTDQLTQERRSFMLDQYLEEIMFNLQPKLKHYQHNVEISCPKGINVDSYPGAFAQIITNLLLNSLLHAYDPEDKGTIAIKAIAKNDEIIVEYKDDGKGISQGDIKRIFDPFFTTRRGDGGTGLGLHIVYNIITQTLGGRIECKSTAGEGTTFIINFPIIAEVAI</sequence>
<dbReference type="GO" id="GO:0004673">
    <property type="term" value="F:protein histidine kinase activity"/>
    <property type="evidence" value="ECO:0007669"/>
    <property type="project" value="UniProtKB-EC"/>
</dbReference>
<dbReference type="CDD" id="cd00082">
    <property type="entry name" value="HisKA"/>
    <property type="match status" value="1"/>
</dbReference>
<evidence type="ECO:0000259" key="10">
    <source>
        <dbReference type="PROSITE" id="PS50109"/>
    </source>
</evidence>
<keyword evidence="4" id="KW-1003">Cell membrane</keyword>
<evidence type="ECO:0000313" key="12">
    <source>
        <dbReference type="Proteomes" id="UP000060487"/>
    </source>
</evidence>
<comment type="caution">
    <text evidence="11">The sequence shown here is derived from an EMBL/GenBank/DDBJ whole genome shotgun (WGS) entry which is preliminary data.</text>
</comment>
<feature type="coiled-coil region" evidence="8">
    <location>
        <begin position="342"/>
        <end position="377"/>
    </location>
</feature>
<dbReference type="SUPFAM" id="SSF103190">
    <property type="entry name" value="Sensory domain-like"/>
    <property type="match status" value="1"/>
</dbReference>
<evidence type="ECO:0000256" key="3">
    <source>
        <dbReference type="ARBA" id="ARBA00012438"/>
    </source>
</evidence>
<evidence type="ECO:0000256" key="2">
    <source>
        <dbReference type="ARBA" id="ARBA00004651"/>
    </source>
</evidence>
<evidence type="ECO:0000256" key="4">
    <source>
        <dbReference type="ARBA" id="ARBA00022475"/>
    </source>
</evidence>
<dbReference type="InterPro" id="IPR005467">
    <property type="entry name" value="His_kinase_dom"/>
</dbReference>
<keyword evidence="5" id="KW-0597">Phosphoprotein</keyword>
<comment type="catalytic activity">
    <reaction evidence="1">
        <text>ATP + protein L-histidine = ADP + protein N-phospho-L-histidine.</text>
        <dbReference type="EC" id="2.7.13.3"/>
    </reaction>
</comment>
<evidence type="ECO:0000256" key="8">
    <source>
        <dbReference type="SAM" id="Coils"/>
    </source>
</evidence>
<evidence type="ECO:0000256" key="9">
    <source>
        <dbReference type="SAM" id="Phobius"/>
    </source>
</evidence>
<reference evidence="11 12" key="1">
    <citation type="submission" date="2015-11" db="EMBL/GenBank/DDBJ databases">
        <authorList>
            <person name="Lin W."/>
        </authorList>
    </citation>
    <scope>NUCLEOTIDE SEQUENCE [LARGE SCALE GENOMIC DNA]</scope>
    <source>
        <strain evidence="11 12">HCH-1</strain>
    </source>
</reference>
<dbReference type="SMART" id="SM00387">
    <property type="entry name" value="HATPase_c"/>
    <property type="match status" value="1"/>
</dbReference>
<accession>A0ABR5SEE8</accession>
<organism evidence="11 12">
    <name type="scientific">Candidatus Magnetominusculus xianensis</name>
    <dbReference type="NCBI Taxonomy" id="1748249"/>
    <lineage>
        <taxon>Bacteria</taxon>
        <taxon>Pseudomonadati</taxon>
        <taxon>Nitrospirota</taxon>
        <taxon>Nitrospiria</taxon>
        <taxon>Nitrospirales</taxon>
        <taxon>Nitrospiraceae</taxon>
        <taxon>Candidatus Magnetominusculus</taxon>
    </lineage>
</organism>
<keyword evidence="12" id="KW-1185">Reference proteome</keyword>
<feature type="transmembrane region" description="Helical" evidence="9">
    <location>
        <begin position="308"/>
        <end position="327"/>
    </location>
</feature>
<keyword evidence="7 9" id="KW-1133">Transmembrane helix</keyword>
<dbReference type="PRINTS" id="PR00344">
    <property type="entry name" value="BCTRLSENSOR"/>
</dbReference>
<dbReference type="EMBL" id="LNQR01000070">
    <property type="protein sequence ID" value="KWT84156.1"/>
    <property type="molecule type" value="Genomic_DNA"/>
</dbReference>
<dbReference type="InterPro" id="IPR003594">
    <property type="entry name" value="HATPase_dom"/>
</dbReference>
<dbReference type="Proteomes" id="UP000060487">
    <property type="component" value="Unassembled WGS sequence"/>
</dbReference>
<proteinExistence type="predicted"/>
<gene>
    <name evidence="11" type="ORF">ASN18_2084</name>
</gene>
<keyword evidence="11" id="KW-0808">Transferase</keyword>
<protein>
    <recommendedName>
        <fullName evidence="3">histidine kinase</fullName>
        <ecNumber evidence="3">2.7.13.3</ecNumber>
    </recommendedName>
</protein>
<keyword evidence="9" id="KW-0472">Membrane</keyword>
<dbReference type="InterPro" id="IPR003661">
    <property type="entry name" value="HisK_dim/P_dom"/>
</dbReference>
<dbReference type="Gene3D" id="3.30.450.20">
    <property type="entry name" value="PAS domain"/>
    <property type="match status" value="2"/>
</dbReference>
<dbReference type="PROSITE" id="PS50109">
    <property type="entry name" value="HIS_KIN"/>
    <property type="match status" value="1"/>
</dbReference>
<dbReference type="Gene3D" id="3.30.565.10">
    <property type="entry name" value="Histidine kinase-like ATPase, C-terminal domain"/>
    <property type="match status" value="1"/>
</dbReference>
<keyword evidence="8" id="KW-0175">Coiled coil</keyword>
<dbReference type="InterPro" id="IPR036890">
    <property type="entry name" value="HATPase_C_sf"/>
</dbReference>
<dbReference type="PIRSF" id="PIRSF036431">
    <property type="entry name" value="STHK_DctB"/>
    <property type="match status" value="1"/>
</dbReference>
<dbReference type="InterPro" id="IPR029151">
    <property type="entry name" value="Sensor-like_sf"/>
</dbReference>
<dbReference type="Pfam" id="PF02518">
    <property type="entry name" value="HATPase_c"/>
    <property type="match status" value="1"/>
</dbReference>
<feature type="transmembrane region" description="Helical" evidence="9">
    <location>
        <begin position="12"/>
        <end position="35"/>
    </location>
</feature>
<dbReference type="Gene3D" id="1.10.287.130">
    <property type="match status" value="1"/>
</dbReference>
<evidence type="ECO:0000256" key="7">
    <source>
        <dbReference type="ARBA" id="ARBA00022989"/>
    </source>
</evidence>
<keyword evidence="6 9" id="KW-0812">Transmembrane</keyword>
<dbReference type="SUPFAM" id="SSF55874">
    <property type="entry name" value="ATPase domain of HSP90 chaperone/DNA topoisomerase II/histidine kinase"/>
    <property type="match status" value="1"/>
</dbReference>
<name>A0ABR5SEE8_9BACT</name>
<dbReference type="PANTHER" id="PTHR43065">
    <property type="entry name" value="SENSOR HISTIDINE KINASE"/>
    <property type="match status" value="1"/>
</dbReference>
<feature type="domain" description="Histidine kinase" evidence="10">
    <location>
        <begin position="403"/>
        <end position="634"/>
    </location>
</feature>
<dbReference type="InterPro" id="IPR017055">
    <property type="entry name" value="Sig_transdc_His_kinase_DctB"/>
</dbReference>